<protein>
    <submittedName>
        <fullName evidence="1">Uncharacterized protein</fullName>
    </submittedName>
</protein>
<dbReference type="AlphaFoldDB" id="A0A0F9M1U3"/>
<organism evidence="1">
    <name type="scientific">marine sediment metagenome</name>
    <dbReference type="NCBI Taxonomy" id="412755"/>
    <lineage>
        <taxon>unclassified sequences</taxon>
        <taxon>metagenomes</taxon>
        <taxon>ecological metagenomes</taxon>
    </lineage>
</organism>
<proteinExistence type="predicted"/>
<dbReference type="EMBL" id="LAZR01005468">
    <property type="protein sequence ID" value="KKM99678.1"/>
    <property type="molecule type" value="Genomic_DNA"/>
</dbReference>
<reference evidence="1" key="1">
    <citation type="journal article" date="2015" name="Nature">
        <title>Complex archaea that bridge the gap between prokaryotes and eukaryotes.</title>
        <authorList>
            <person name="Spang A."/>
            <person name="Saw J.H."/>
            <person name="Jorgensen S.L."/>
            <person name="Zaremba-Niedzwiedzka K."/>
            <person name="Martijn J."/>
            <person name="Lind A.E."/>
            <person name="van Eijk R."/>
            <person name="Schleper C."/>
            <person name="Guy L."/>
            <person name="Ettema T.J."/>
        </authorList>
    </citation>
    <scope>NUCLEOTIDE SEQUENCE</scope>
</reference>
<comment type="caution">
    <text evidence="1">The sequence shown here is derived from an EMBL/GenBank/DDBJ whole genome shotgun (WGS) entry which is preliminary data.</text>
</comment>
<gene>
    <name evidence="1" type="ORF">LCGC14_1145550</name>
</gene>
<evidence type="ECO:0000313" key="1">
    <source>
        <dbReference type="EMBL" id="KKM99678.1"/>
    </source>
</evidence>
<accession>A0A0F9M1U3</accession>
<name>A0A0F9M1U3_9ZZZZ</name>
<sequence>MIDVSNPGAVGIQISNDGKKIWVCFNGVAMLRAQGIEYLQLDDMRDSMEPIEMFKGDEPITLFEGMEIYPTLSLDEMHGTLLDQGGVIVNRFSDSILKILDTTADPRRYFDLEYAVPAVGQQAQRLIKVTEYRQSKLWIMP</sequence>